<gene>
    <name evidence="2" type="ORF">BGZ80_009413</name>
</gene>
<accession>A0A9P6T0R8</accession>
<dbReference type="AlphaFoldDB" id="A0A9P6T0R8"/>
<proteinExistence type="predicted"/>
<organism evidence="2 3">
    <name type="scientific">Entomortierella chlamydospora</name>
    <dbReference type="NCBI Taxonomy" id="101097"/>
    <lineage>
        <taxon>Eukaryota</taxon>
        <taxon>Fungi</taxon>
        <taxon>Fungi incertae sedis</taxon>
        <taxon>Mucoromycota</taxon>
        <taxon>Mortierellomycotina</taxon>
        <taxon>Mortierellomycetes</taxon>
        <taxon>Mortierellales</taxon>
        <taxon>Mortierellaceae</taxon>
        <taxon>Entomortierella</taxon>
    </lineage>
</organism>
<evidence type="ECO:0000313" key="3">
    <source>
        <dbReference type="Proteomes" id="UP000703661"/>
    </source>
</evidence>
<protein>
    <submittedName>
        <fullName evidence="2">Uncharacterized protein</fullName>
    </submittedName>
</protein>
<reference evidence="2" key="1">
    <citation type="journal article" date="2020" name="Fungal Divers.">
        <title>Resolving the Mortierellaceae phylogeny through synthesis of multi-gene phylogenetics and phylogenomics.</title>
        <authorList>
            <person name="Vandepol N."/>
            <person name="Liber J."/>
            <person name="Desiro A."/>
            <person name="Na H."/>
            <person name="Kennedy M."/>
            <person name="Barry K."/>
            <person name="Grigoriev I.V."/>
            <person name="Miller A.N."/>
            <person name="O'Donnell K."/>
            <person name="Stajich J.E."/>
            <person name="Bonito G."/>
        </authorList>
    </citation>
    <scope>NUCLEOTIDE SEQUENCE</scope>
    <source>
        <strain evidence="2">NRRL 2769</strain>
    </source>
</reference>
<feature type="compositionally biased region" description="Basic and acidic residues" evidence="1">
    <location>
        <begin position="100"/>
        <end position="121"/>
    </location>
</feature>
<feature type="region of interest" description="Disordered" evidence="1">
    <location>
        <begin position="1"/>
        <end position="50"/>
    </location>
</feature>
<evidence type="ECO:0000256" key="1">
    <source>
        <dbReference type="SAM" id="MobiDB-lite"/>
    </source>
</evidence>
<name>A0A9P6T0R8_9FUNG</name>
<sequence length="146" mass="16175">MHSLSDFGSQTPDNSPLEIEQSSPSPSSTQQTVTDQSSATEQESTKNAALCDTEEDVLQFAYRATATPAMLSRPLRFDTSNSGCGRRKRSGEEELEVEDGDKQTEFTDEIRGRNKSNDLDHRDCLAPRMGIAAVAVNEEDVYTIYY</sequence>
<evidence type="ECO:0000313" key="2">
    <source>
        <dbReference type="EMBL" id="KAG0016141.1"/>
    </source>
</evidence>
<keyword evidence="3" id="KW-1185">Reference proteome</keyword>
<comment type="caution">
    <text evidence="2">The sequence shown here is derived from an EMBL/GenBank/DDBJ whole genome shotgun (WGS) entry which is preliminary data.</text>
</comment>
<feature type="compositionally biased region" description="Low complexity" evidence="1">
    <location>
        <begin position="21"/>
        <end position="40"/>
    </location>
</feature>
<feature type="compositionally biased region" description="Polar residues" evidence="1">
    <location>
        <begin position="1"/>
        <end position="14"/>
    </location>
</feature>
<dbReference type="Proteomes" id="UP000703661">
    <property type="component" value="Unassembled WGS sequence"/>
</dbReference>
<dbReference type="EMBL" id="JAAAID010000561">
    <property type="protein sequence ID" value="KAG0016141.1"/>
    <property type="molecule type" value="Genomic_DNA"/>
</dbReference>
<feature type="region of interest" description="Disordered" evidence="1">
    <location>
        <begin position="73"/>
        <end position="121"/>
    </location>
</feature>